<evidence type="ECO:0000256" key="1">
    <source>
        <dbReference type="ARBA" id="ARBA00006157"/>
    </source>
</evidence>
<name>A0ABZ0HFS5_TRISK</name>
<comment type="similarity">
    <text evidence="1">Belongs to the ner transcriptional regulatory family.</text>
</comment>
<dbReference type="PROSITE" id="PS50943">
    <property type="entry name" value="HTH_CROC1"/>
    <property type="match status" value="1"/>
</dbReference>
<dbReference type="Gene3D" id="1.10.260.40">
    <property type="entry name" value="lambda repressor-like DNA-binding domains"/>
    <property type="match status" value="1"/>
</dbReference>
<dbReference type="CDD" id="cd00093">
    <property type="entry name" value="HTH_XRE"/>
    <property type="match status" value="1"/>
</dbReference>
<dbReference type="InterPro" id="IPR038722">
    <property type="entry name" value="Ner_HTH_dom"/>
</dbReference>
<keyword evidence="2" id="KW-0805">Transcription regulation</keyword>
<keyword evidence="3" id="KW-0238">DNA-binding</keyword>
<protein>
    <submittedName>
        <fullName evidence="6">Helix-turn-helix domain-containing protein</fullName>
    </submittedName>
</protein>
<evidence type="ECO:0000259" key="5">
    <source>
        <dbReference type="PROSITE" id="PS50943"/>
    </source>
</evidence>
<dbReference type="InterPro" id="IPR010982">
    <property type="entry name" value="Lambda_DNA-bd_dom_sf"/>
</dbReference>
<sequence length="98" mass="11201">MEILDLALAERKLGKQAKQFDSLMTLNRDRHEEIKYRLRQRGLSLVQIARDLGISAGSVTAVSQGHRRSRRVEQALAEALETTPKELFPDRSMGRKKQ</sequence>
<keyword evidence="7" id="KW-1185">Reference proteome</keyword>
<proteinExistence type="inferred from homology"/>
<gene>
    <name evidence="6" type="ORF">R1T40_19250</name>
</gene>
<dbReference type="SMART" id="SM00530">
    <property type="entry name" value="HTH_XRE"/>
    <property type="match status" value="1"/>
</dbReference>
<dbReference type="SUPFAM" id="SSF47413">
    <property type="entry name" value="lambda repressor-like DNA-binding domains"/>
    <property type="match status" value="1"/>
</dbReference>
<evidence type="ECO:0000256" key="4">
    <source>
        <dbReference type="ARBA" id="ARBA00023163"/>
    </source>
</evidence>
<reference evidence="6 7" key="1">
    <citation type="submission" date="2023-10" db="EMBL/GenBank/DDBJ databases">
        <title>Eight complete genome sequences of bacteria isolated from laboratory stock of Giant Kelp gametophytes.</title>
        <authorList>
            <person name="Tolentino B."/>
            <person name="Nuzhdin S."/>
        </authorList>
    </citation>
    <scope>NUCLEOTIDE SEQUENCE [LARGE SCALE GENOMIC DNA]</scope>
    <source>
        <strain evidence="6 7">LC.270.F.C4</strain>
    </source>
</reference>
<dbReference type="EMBL" id="CP136704">
    <property type="protein sequence ID" value="WOI33048.1"/>
    <property type="molecule type" value="Genomic_DNA"/>
</dbReference>
<evidence type="ECO:0000256" key="2">
    <source>
        <dbReference type="ARBA" id="ARBA00023015"/>
    </source>
</evidence>
<dbReference type="Pfam" id="PF13693">
    <property type="entry name" value="HTH_35"/>
    <property type="match status" value="1"/>
</dbReference>
<keyword evidence="4" id="KW-0804">Transcription</keyword>
<dbReference type="InterPro" id="IPR001387">
    <property type="entry name" value="Cro/C1-type_HTH"/>
</dbReference>
<evidence type="ECO:0000313" key="7">
    <source>
        <dbReference type="Proteomes" id="UP001302666"/>
    </source>
</evidence>
<dbReference type="RefSeq" id="WP_317385271.1">
    <property type="nucleotide sequence ID" value="NZ_CP136704.1"/>
</dbReference>
<dbReference type="Proteomes" id="UP001302666">
    <property type="component" value="Chromosome"/>
</dbReference>
<evidence type="ECO:0000313" key="6">
    <source>
        <dbReference type="EMBL" id="WOI33048.1"/>
    </source>
</evidence>
<accession>A0ABZ0HFS5</accession>
<evidence type="ECO:0000256" key="3">
    <source>
        <dbReference type="ARBA" id="ARBA00023125"/>
    </source>
</evidence>
<feature type="domain" description="HTH cro/C1-type" evidence="5">
    <location>
        <begin position="34"/>
        <end position="87"/>
    </location>
</feature>
<organism evidence="6 7">
    <name type="scientific">Tritonibacter scottomollicae</name>
    <name type="common">Epibacterium scottomollicae</name>
    <dbReference type="NCBI Taxonomy" id="483013"/>
    <lineage>
        <taxon>Bacteria</taxon>
        <taxon>Pseudomonadati</taxon>
        <taxon>Pseudomonadota</taxon>
        <taxon>Alphaproteobacteria</taxon>
        <taxon>Rhodobacterales</taxon>
        <taxon>Paracoccaceae</taxon>
        <taxon>Tritonibacter</taxon>
    </lineage>
</organism>